<dbReference type="EMBL" id="UZAM01001620">
    <property type="protein sequence ID" value="VDO84676.1"/>
    <property type="molecule type" value="Genomic_DNA"/>
</dbReference>
<proteinExistence type="predicted"/>
<dbReference type="AlphaFoldDB" id="A0A183IA84"/>
<keyword evidence="2" id="KW-1185">Reference proteome</keyword>
<evidence type="ECO:0000313" key="3">
    <source>
        <dbReference type="WBParaSite" id="SBAD_0000055001-mRNA-1"/>
    </source>
</evidence>
<dbReference type="WBParaSite" id="SBAD_0000055001-mRNA-1">
    <property type="protein sequence ID" value="SBAD_0000055001-mRNA-1"/>
    <property type="gene ID" value="SBAD_0000055001"/>
</dbReference>
<reference evidence="3" key="1">
    <citation type="submission" date="2016-06" db="UniProtKB">
        <authorList>
            <consortium name="WormBaseParasite"/>
        </authorList>
    </citation>
    <scope>IDENTIFICATION</scope>
</reference>
<gene>
    <name evidence="1" type="ORF">SBAD_LOCUS528</name>
</gene>
<reference evidence="1 2" key="2">
    <citation type="submission" date="2018-11" db="EMBL/GenBank/DDBJ databases">
        <authorList>
            <consortium name="Pathogen Informatics"/>
        </authorList>
    </citation>
    <scope>NUCLEOTIDE SEQUENCE [LARGE SCALE GENOMIC DNA]</scope>
</reference>
<organism evidence="3">
    <name type="scientific">Soboliphyme baturini</name>
    <dbReference type="NCBI Taxonomy" id="241478"/>
    <lineage>
        <taxon>Eukaryota</taxon>
        <taxon>Metazoa</taxon>
        <taxon>Ecdysozoa</taxon>
        <taxon>Nematoda</taxon>
        <taxon>Enoplea</taxon>
        <taxon>Dorylaimia</taxon>
        <taxon>Dioctophymatida</taxon>
        <taxon>Dioctophymatoidea</taxon>
        <taxon>Soboliphymatidae</taxon>
        <taxon>Soboliphyme</taxon>
    </lineage>
</organism>
<evidence type="ECO:0000313" key="1">
    <source>
        <dbReference type="EMBL" id="VDO84676.1"/>
    </source>
</evidence>
<evidence type="ECO:0000313" key="2">
    <source>
        <dbReference type="Proteomes" id="UP000270296"/>
    </source>
</evidence>
<name>A0A183IA84_9BILA</name>
<dbReference type="Proteomes" id="UP000270296">
    <property type="component" value="Unassembled WGS sequence"/>
</dbReference>
<sequence>MREVNELPLRWLYGNSGVDRWVGPRLCRLPTFTLRPNSRQTPGRPMGAGVRWHVDRARFRFVVVAGPQTWIQGVRCGVDFGPGEDERMRLGKCDWGSAFLSVIHASVAMSNVCLDVE</sequence>
<accession>A0A183IA84</accession>
<protein>
    <submittedName>
        <fullName evidence="1 3">Uncharacterized protein</fullName>
    </submittedName>
</protein>